<evidence type="ECO:0008006" key="11">
    <source>
        <dbReference type="Google" id="ProtNLM"/>
    </source>
</evidence>
<dbReference type="PANTHER" id="PTHR11506:SF35">
    <property type="entry name" value="LYSOSOME-ASSOCIATED MEMBRANE GLYCOPROTEIN 5"/>
    <property type="match status" value="1"/>
</dbReference>
<evidence type="ECO:0000256" key="4">
    <source>
        <dbReference type="ARBA" id="ARBA00022989"/>
    </source>
</evidence>
<dbReference type="GO" id="GO:0005765">
    <property type="term" value="C:lysosomal membrane"/>
    <property type="evidence" value="ECO:0007669"/>
    <property type="project" value="TreeGrafter"/>
</dbReference>
<keyword evidence="6" id="KW-0325">Glycoprotein</keyword>
<name>A0AAV6UUB9_9ARAC</name>
<proteinExistence type="inferred from homology"/>
<organism evidence="9 10">
    <name type="scientific">Oedothorax gibbosus</name>
    <dbReference type="NCBI Taxonomy" id="931172"/>
    <lineage>
        <taxon>Eukaryota</taxon>
        <taxon>Metazoa</taxon>
        <taxon>Ecdysozoa</taxon>
        <taxon>Arthropoda</taxon>
        <taxon>Chelicerata</taxon>
        <taxon>Arachnida</taxon>
        <taxon>Araneae</taxon>
        <taxon>Araneomorphae</taxon>
        <taxon>Entelegynae</taxon>
        <taxon>Araneoidea</taxon>
        <taxon>Linyphiidae</taxon>
        <taxon>Erigoninae</taxon>
        <taxon>Oedothorax</taxon>
    </lineage>
</organism>
<keyword evidence="3" id="KW-0732">Signal</keyword>
<dbReference type="AlphaFoldDB" id="A0AAV6UUB9"/>
<keyword evidence="5 7" id="KW-0472">Membrane</keyword>
<gene>
    <name evidence="9" type="ORF">JTE90_015614</name>
</gene>
<keyword evidence="2 7" id="KW-0812">Transmembrane</keyword>
<dbReference type="GO" id="GO:0072594">
    <property type="term" value="P:establishment of protein localization to organelle"/>
    <property type="evidence" value="ECO:0007669"/>
    <property type="project" value="TreeGrafter"/>
</dbReference>
<accession>A0AAV6UUB9</accession>
<evidence type="ECO:0000256" key="3">
    <source>
        <dbReference type="ARBA" id="ARBA00022729"/>
    </source>
</evidence>
<keyword evidence="4 8" id="KW-1133">Transmembrane helix</keyword>
<dbReference type="Proteomes" id="UP000827092">
    <property type="component" value="Unassembled WGS sequence"/>
</dbReference>
<dbReference type="PANTHER" id="PTHR11506">
    <property type="entry name" value="LYSOSOME-ASSOCIATED MEMBRANE GLYCOPROTEIN"/>
    <property type="match status" value="1"/>
</dbReference>
<evidence type="ECO:0000256" key="5">
    <source>
        <dbReference type="ARBA" id="ARBA00023136"/>
    </source>
</evidence>
<feature type="transmembrane region" description="Helical" evidence="8">
    <location>
        <begin position="300"/>
        <end position="322"/>
    </location>
</feature>
<dbReference type="InterPro" id="IPR002000">
    <property type="entry name" value="Lysosome-assoc_membr_glycop"/>
</dbReference>
<comment type="similarity">
    <text evidence="7">Belongs to the LAMP family.</text>
</comment>
<evidence type="ECO:0000256" key="2">
    <source>
        <dbReference type="ARBA" id="ARBA00022692"/>
    </source>
</evidence>
<sequence>MLDRLVNNGEPREEDGYQHARIVILHLPHQILLPNPSSRGERGAEDIALVWEKLSARAMVDSTGLAGTVVAIVLMVIKSCSSQTAQPPSNPPVTPNFVSPTEDVLGKEVAPDFTFAVWNENQKICILAKFSASFKITYPSLGGEQHISVNVPEDAKVKGRCGTFDREPLLELSWPGFRLFMSFTVVNPKEKQDTWELLSMELLYDTASPLFDGATQVGKQTVRSLEDGLFYTQYGKSYFCPSPDVIPMYNHKEEKQVLARMKDVHLQVYAVEMGKFSQFQRCSLVRIGGLPEPFAQDETVPIAVGSTLAVMAVLVVIGYALWRNLATRRTDYDTVE</sequence>
<reference evidence="9 10" key="1">
    <citation type="journal article" date="2022" name="Nat. Ecol. Evol.">
        <title>A masculinizing supergene underlies an exaggerated male reproductive morph in a spider.</title>
        <authorList>
            <person name="Hendrickx F."/>
            <person name="De Corte Z."/>
            <person name="Sonet G."/>
            <person name="Van Belleghem S.M."/>
            <person name="Kostlbacher S."/>
            <person name="Vangestel C."/>
        </authorList>
    </citation>
    <scope>NUCLEOTIDE SEQUENCE [LARGE SCALE GENOMIC DNA]</scope>
    <source>
        <strain evidence="9">W744_W776</strain>
    </source>
</reference>
<dbReference type="GO" id="GO:0031902">
    <property type="term" value="C:late endosome membrane"/>
    <property type="evidence" value="ECO:0007669"/>
    <property type="project" value="TreeGrafter"/>
</dbReference>
<dbReference type="EMBL" id="JAFNEN010000261">
    <property type="protein sequence ID" value="KAG8187744.1"/>
    <property type="molecule type" value="Genomic_DNA"/>
</dbReference>
<dbReference type="PROSITE" id="PS51407">
    <property type="entry name" value="LAMP_3"/>
    <property type="match status" value="1"/>
</dbReference>
<evidence type="ECO:0000256" key="6">
    <source>
        <dbReference type="ARBA" id="ARBA00023180"/>
    </source>
</evidence>
<comment type="subcellular location">
    <subcellularLocation>
        <location evidence="1">Cell membrane</location>
        <topology evidence="1">Single-pass type I membrane protein</topology>
    </subcellularLocation>
    <subcellularLocation>
        <location evidence="7">Membrane</location>
        <topology evidence="7">Single-pass type I membrane protein</topology>
    </subcellularLocation>
</comment>
<keyword evidence="10" id="KW-1185">Reference proteome</keyword>
<comment type="caution">
    <text evidence="9">The sequence shown here is derived from an EMBL/GenBank/DDBJ whole genome shotgun (WGS) entry which is preliminary data.</text>
</comment>
<dbReference type="GO" id="GO:0005886">
    <property type="term" value="C:plasma membrane"/>
    <property type="evidence" value="ECO:0007669"/>
    <property type="project" value="TreeGrafter"/>
</dbReference>
<comment type="caution">
    <text evidence="7">Lacks conserved residue(s) required for the propagation of feature annotation.</text>
</comment>
<evidence type="ECO:0000256" key="1">
    <source>
        <dbReference type="ARBA" id="ARBA00004251"/>
    </source>
</evidence>
<evidence type="ECO:0000313" key="10">
    <source>
        <dbReference type="Proteomes" id="UP000827092"/>
    </source>
</evidence>
<evidence type="ECO:0000256" key="8">
    <source>
        <dbReference type="SAM" id="Phobius"/>
    </source>
</evidence>
<dbReference type="Gene3D" id="2.40.160.110">
    <property type="match status" value="1"/>
</dbReference>
<evidence type="ECO:0000256" key="7">
    <source>
        <dbReference type="PROSITE-ProRule" id="PRU00740"/>
    </source>
</evidence>
<evidence type="ECO:0000313" key="9">
    <source>
        <dbReference type="EMBL" id="KAG8187744.1"/>
    </source>
</evidence>
<protein>
    <recommendedName>
        <fullName evidence="11">Lysosome-associated membrane glycoprotein 5</fullName>
    </recommendedName>
</protein>